<protein>
    <recommendedName>
        <fullName evidence="3">Reverse transcriptase domain-containing protein</fullName>
    </recommendedName>
</protein>
<dbReference type="RefSeq" id="XP_003661754.1">
    <property type="nucleotide sequence ID" value="XM_003661706.1"/>
</dbReference>
<evidence type="ECO:0000256" key="1">
    <source>
        <dbReference type="ARBA" id="ARBA00004173"/>
    </source>
</evidence>
<dbReference type="OMA" id="YYILIRD"/>
<comment type="subcellular location">
    <subcellularLocation>
        <location evidence="1">Mitochondrion</location>
    </subcellularLocation>
</comment>
<gene>
    <name evidence="4" type="ORF">MYCTH_46612</name>
</gene>
<proteinExistence type="predicted"/>
<dbReference type="InterPro" id="IPR043502">
    <property type="entry name" value="DNA/RNA_pol_sf"/>
</dbReference>
<evidence type="ECO:0000313" key="5">
    <source>
        <dbReference type="Proteomes" id="UP000007322"/>
    </source>
</evidence>
<evidence type="ECO:0000313" key="4">
    <source>
        <dbReference type="EMBL" id="AEO56509.1"/>
    </source>
</evidence>
<dbReference type="InParanoid" id="G2Q9Q0"/>
<dbReference type="SUPFAM" id="SSF56672">
    <property type="entry name" value="DNA/RNA polymerases"/>
    <property type="match status" value="1"/>
</dbReference>
<evidence type="ECO:0000259" key="3">
    <source>
        <dbReference type="PROSITE" id="PS50878"/>
    </source>
</evidence>
<dbReference type="Gene3D" id="3.30.70.270">
    <property type="match status" value="1"/>
</dbReference>
<dbReference type="InterPro" id="IPR000477">
    <property type="entry name" value="RT_dom"/>
</dbReference>
<accession>G2Q9Q0</accession>
<dbReference type="PANTHER" id="PTHR33064">
    <property type="entry name" value="POL PROTEIN"/>
    <property type="match status" value="1"/>
</dbReference>
<dbReference type="GeneID" id="11510559"/>
<feature type="domain" description="Reverse transcriptase" evidence="3">
    <location>
        <begin position="1"/>
        <end position="55"/>
    </location>
</feature>
<dbReference type="PROSITE" id="PS50878">
    <property type="entry name" value="RT_POL"/>
    <property type="match status" value="1"/>
</dbReference>
<reference evidence="4 5" key="1">
    <citation type="journal article" date="2011" name="Nat. Biotechnol.">
        <title>Comparative genomic analysis of the thermophilic biomass-degrading fungi Myceliophthora thermophila and Thielavia terrestris.</title>
        <authorList>
            <person name="Berka R.M."/>
            <person name="Grigoriev I.V."/>
            <person name="Otillar R."/>
            <person name="Salamov A."/>
            <person name="Grimwood J."/>
            <person name="Reid I."/>
            <person name="Ishmael N."/>
            <person name="John T."/>
            <person name="Darmond C."/>
            <person name="Moisan M.-C."/>
            <person name="Henrissat B."/>
            <person name="Coutinho P.M."/>
            <person name="Lombard V."/>
            <person name="Natvig D.O."/>
            <person name="Lindquist E."/>
            <person name="Schmutz J."/>
            <person name="Lucas S."/>
            <person name="Harris P."/>
            <person name="Powlowski J."/>
            <person name="Bellemare A."/>
            <person name="Taylor D."/>
            <person name="Butler G."/>
            <person name="de Vries R.P."/>
            <person name="Allijn I.E."/>
            <person name="van den Brink J."/>
            <person name="Ushinsky S."/>
            <person name="Storms R."/>
            <person name="Powell A.J."/>
            <person name="Paulsen I.T."/>
            <person name="Elbourne L.D.H."/>
            <person name="Baker S.E."/>
            <person name="Magnuson J."/>
            <person name="LaBoissiere S."/>
            <person name="Clutterbuck A.J."/>
            <person name="Martinez D."/>
            <person name="Wogulis M."/>
            <person name="de Leon A.L."/>
            <person name="Rey M.W."/>
            <person name="Tsang A."/>
        </authorList>
    </citation>
    <scope>NUCLEOTIDE SEQUENCE [LARGE SCALE GENOMIC DNA]</scope>
    <source>
        <strain evidence="5">ATCC 42464 / BCRC 31852 / DSM 1799</strain>
    </source>
</reference>
<feature type="non-terminal residue" evidence="4">
    <location>
        <position position="1"/>
    </location>
</feature>
<dbReference type="GO" id="GO:0005739">
    <property type="term" value="C:mitochondrion"/>
    <property type="evidence" value="ECO:0007669"/>
    <property type="project" value="UniProtKB-SubCell"/>
</dbReference>
<name>G2Q9Q0_THET4</name>
<dbReference type="EMBL" id="CP003003">
    <property type="protein sequence ID" value="AEO56509.1"/>
    <property type="molecule type" value="Genomic_DNA"/>
</dbReference>
<sequence length="72" mass="8598">IVYYLDDIFIFSKIIDEYRKYIKAVLDALYVYKPLVNKKKSEFHVRKTVFLGYKISLGQIRIEPLKVKAIKN</sequence>
<keyword evidence="2" id="KW-0496">Mitochondrion</keyword>
<keyword evidence="5" id="KW-1185">Reference proteome</keyword>
<dbReference type="KEGG" id="mtm:MYCTH_46612"/>
<dbReference type="VEuPathDB" id="FungiDB:MYCTH_46612"/>
<dbReference type="OrthoDB" id="3563554at2759"/>
<dbReference type="PANTHER" id="PTHR33064:SF37">
    <property type="entry name" value="RIBONUCLEASE H"/>
    <property type="match status" value="1"/>
</dbReference>
<dbReference type="Proteomes" id="UP000007322">
    <property type="component" value="Chromosome 2"/>
</dbReference>
<dbReference type="InterPro" id="IPR051320">
    <property type="entry name" value="Viral_Replic_Matur_Polypro"/>
</dbReference>
<evidence type="ECO:0000256" key="2">
    <source>
        <dbReference type="ARBA" id="ARBA00023128"/>
    </source>
</evidence>
<dbReference type="HOGENOM" id="CLU_000384_33_7_1"/>
<dbReference type="InterPro" id="IPR043128">
    <property type="entry name" value="Rev_trsase/Diguanyl_cyclase"/>
</dbReference>
<dbReference type="AlphaFoldDB" id="G2Q9Q0"/>
<organism evidence="4 5">
    <name type="scientific">Thermothelomyces thermophilus (strain ATCC 42464 / BCRC 31852 / DSM 1799)</name>
    <name type="common">Sporotrichum thermophile</name>
    <dbReference type="NCBI Taxonomy" id="573729"/>
    <lineage>
        <taxon>Eukaryota</taxon>
        <taxon>Fungi</taxon>
        <taxon>Dikarya</taxon>
        <taxon>Ascomycota</taxon>
        <taxon>Pezizomycotina</taxon>
        <taxon>Sordariomycetes</taxon>
        <taxon>Sordariomycetidae</taxon>
        <taxon>Sordariales</taxon>
        <taxon>Chaetomiaceae</taxon>
        <taxon>Thermothelomyces</taxon>
    </lineage>
</organism>